<feature type="transmembrane region" description="Helical" evidence="5">
    <location>
        <begin position="288"/>
        <end position="307"/>
    </location>
</feature>
<evidence type="ECO:0000256" key="1">
    <source>
        <dbReference type="ARBA" id="ARBA00004141"/>
    </source>
</evidence>
<feature type="transmembrane region" description="Helical" evidence="5">
    <location>
        <begin position="230"/>
        <end position="253"/>
    </location>
</feature>
<dbReference type="GO" id="GO:0016020">
    <property type="term" value="C:membrane"/>
    <property type="evidence" value="ECO:0007669"/>
    <property type="project" value="UniProtKB-SubCell"/>
</dbReference>
<comment type="caution">
    <text evidence="6">The sequence shown here is derived from an EMBL/GenBank/DDBJ whole genome shotgun (WGS) entry which is preliminary data.</text>
</comment>
<name>A0A417YAR1_9BACI</name>
<dbReference type="OrthoDB" id="2380496at2"/>
<sequence length="308" mass="34378">MSNQVYAIFRGGWVLLRSIAVISSSVATIISSLLPLFLYSSISSDRLWLLFVFLTIAAFAIHGVLTHAFNDYTDHCSGTDSFSPAILSGGSRVIQNGMFSLHAVLKLAFAFTFILLILALVLAIFAQYKLVILLLIGIWSAVSYSVSPLHLSYRPFLGEWASLFPAIFSLGLAGPWLMLNTIPLWAIQNSLINALFCMAWVMVHHIPDLQADRRALPKKQTSVVWFVERFGLYYARFPALLYFSFAALCMLWLGFDRIWAAGFLLIMLTIAIILVLKMDVTNHEQVSNYEKILLFLAMLTAVGLGILV</sequence>
<evidence type="ECO:0000313" key="6">
    <source>
        <dbReference type="EMBL" id="RHW29788.1"/>
    </source>
</evidence>
<keyword evidence="7" id="KW-1185">Reference proteome</keyword>
<gene>
    <name evidence="6" type="ORF">D1B32_19960</name>
</gene>
<feature type="transmembrane region" description="Helical" evidence="5">
    <location>
        <begin position="46"/>
        <end position="65"/>
    </location>
</feature>
<dbReference type="InterPro" id="IPR026046">
    <property type="entry name" value="UBIAD1"/>
</dbReference>
<comment type="subcellular location">
    <subcellularLocation>
        <location evidence="1">Membrane</location>
        <topology evidence="1">Multi-pass membrane protein</topology>
    </subcellularLocation>
</comment>
<dbReference type="AlphaFoldDB" id="A0A417YAR1"/>
<dbReference type="Pfam" id="PF01040">
    <property type="entry name" value="UbiA"/>
    <property type="match status" value="1"/>
</dbReference>
<feature type="transmembrane region" description="Helical" evidence="5">
    <location>
        <begin position="191"/>
        <end position="209"/>
    </location>
</feature>
<keyword evidence="4 5" id="KW-0472">Membrane</keyword>
<dbReference type="Proteomes" id="UP000285456">
    <property type="component" value="Unassembled WGS sequence"/>
</dbReference>
<feature type="transmembrane region" description="Helical" evidence="5">
    <location>
        <begin position="160"/>
        <end position="179"/>
    </location>
</feature>
<keyword evidence="2 5" id="KW-0812">Transmembrane</keyword>
<protein>
    <submittedName>
        <fullName evidence="6">Prenyltransferase</fullName>
    </submittedName>
</protein>
<evidence type="ECO:0000256" key="5">
    <source>
        <dbReference type="SAM" id="Phobius"/>
    </source>
</evidence>
<feature type="transmembrane region" description="Helical" evidence="5">
    <location>
        <begin position="259"/>
        <end position="276"/>
    </location>
</feature>
<evidence type="ECO:0000256" key="4">
    <source>
        <dbReference type="ARBA" id="ARBA00023136"/>
    </source>
</evidence>
<feature type="transmembrane region" description="Helical" evidence="5">
    <location>
        <begin position="131"/>
        <end position="153"/>
    </location>
</feature>
<evidence type="ECO:0000256" key="3">
    <source>
        <dbReference type="ARBA" id="ARBA00022989"/>
    </source>
</evidence>
<keyword evidence="6" id="KW-0808">Transferase</keyword>
<evidence type="ECO:0000313" key="7">
    <source>
        <dbReference type="Proteomes" id="UP000285456"/>
    </source>
</evidence>
<proteinExistence type="predicted"/>
<dbReference type="RefSeq" id="WP_118890272.1">
    <property type="nucleotide sequence ID" value="NZ_JAUOPF010000030.1"/>
</dbReference>
<feature type="transmembrane region" description="Helical" evidence="5">
    <location>
        <begin position="12"/>
        <end position="34"/>
    </location>
</feature>
<dbReference type="InterPro" id="IPR000537">
    <property type="entry name" value="UbiA_prenyltransferase"/>
</dbReference>
<reference evidence="6 7" key="1">
    <citation type="journal article" date="2007" name="Int. J. Syst. Evol. Microbiol.">
        <title>Oceanobacillus profundus sp. nov., isolated from a deep-sea sediment core.</title>
        <authorList>
            <person name="Kim Y.G."/>
            <person name="Choi D.H."/>
            <person name="Hyun S."/>
            <person name="Cho B.C."/>
        </authorList>
    </citation>
    <scope>NUCLEOTIDE SEQUENCE [LARGE SCALE GENOMIC DNA]</scope>
    <source>
        <strain evidence="6 7">DSM 18246</strain>
    </source>
</reference>
<dbReference type="CDD" id="cd13962">
    <property type="entry name" value="PT_UbiA_UBIAD1"/>
    <property type="match status" value="1"/>
</dbReference>
<dbReference type="EMBL" id="QWEH01000019">
    <property type="protein sequence ID" value="RHW29788.1"/>
    <property type="molecule type" value="Genomic_DNA"/>
</dbReference>
<dbReference type="GO" id="GO:0004659">
    <property type="term" value="F:prenyltransferase activity"/>
    <property type="evidence" value="ECO:0007669"/>
    <property type="project" value="InterPro"/>
</dbReference>
<evidence type="ECO:0000256" key="2">
    <source>
        <dbReference type="ARBA" id="ARBA00022692"/>
    </source>
</evidence>
<accession>A0A417YAR1</accession>
<organism evidence="6 7">
    <name type="scientific">Oceanobacillus profundus</name>
    <dbReference type="NCBI Taxonomy" id="372463"/>
    <lineage>
        <taxon>Bacteria</taxon>
        <taxon>Bacillati</taxon>
        <taxon>Bacillota</taxon>
        <taxon>Bacilli</taxon>
        <taxon>Bacillales</taxon>
        <taxon>Bacillaceae</taxon>
        <taxon>Oceanobacillus</taxon>
    </lineage>
</organism>
<keyword evidence="3 5" id="KW-1133">Transmembrane helix</keyword>
<feature type="transmembrane region" description="Helical" evidence="5">
    <location>
        <begin position="104"/>
        <end position="125"/>
    </location>
</feature>